<comment type="similarity">
    <text evidence="4 7">Belongs to the glucosamine/galactosamine-6-phosphate isomerase family. 6-phosphogluconolactonase subfamily.</text>
</comment>
<evidence type="ECO:0000313" key="9">
    <source>
        <dbReference type="EMBL" id="AVP96086.1"/>
    </source>
</evidence>
<comment type="catalytic activity">
    <reaction evidence="1 7">
        <text>6-phospho-D-glucono-1,5-lactone + H2O = 6-phospho-D-gluconate + H(+)</text>
        <dbReference type="Rhea" id="RHEA:12556"/>
        <dbReference type="ChEBI" id="CHEBI:15377"/>
        <dbReference type="ChEBI" id="CHEBI:15378"/>
        <dbReference type="ChEBI" id="CHEBI:57955"/>
        <dbReference type="ChEBI" id="CHEBI:58759"/>
        <dbReference type="EC" id="3.1.1.31"/>
    </reaction>
</comment>
<sequence length="232" mass="25305">MSFKLIRHANTETLIEHLASSMAEDIDRALTLQGRALLALAGGRTSPPVFRRLAAQSRAWSKVHVVPSDERWVNHDHPDCNLRQMQDAFVGAEGIRWLSLTPLQCDGPVNADFGEASMRAHPEAFDLTMVGMGVDGHFASLFPGAPTLPHALDLHHTKCCIAIEPNPMPAAGPHQRVSLTLSRLLRSDRILLVITGTDKLAVLERAQHGDHSLPVSALLAAHHPAAEIHWSP</sequence>
<evidence type="ECO:0000256" key="4">
    <source>
        <dbReference type="ARBA" id="ARBA00010662"/>
    </source>
</evidence>
<dbReference type="PANTHER" id="PTHR11054:SF0">
    <property type="entry name" value="6-PHOSPHOGLUCONOLACTONASE"/>
    <property type="match status" value="1"/>
</dbReference>
<feature type="domain" description="Glucosamine/galactosamine-6-phosphate isomerase" evidence="8">
    <location>
        <begin position="10"/>
        <end position="221"/>
    </location>
</feature>
<evidence type="ECO:0000256" key="1">
    <source>
        <dbReference type="ARBA" id="ARBA00000832"/>
    </source>
</evidence>
<comment type="function">
    <text evidence="2 7">Hydrolysis of 6-phosphogluconolactone to 6-phosphogluconate.</text>
</comment>
<comment type="pathway">
    <text evidence="3 7">Carbohydrate degradation; pentose phosphate pathway; D-ribulose 5-phosphate from D-glucose 6-phosphate (oxidative stage): step 2/3.</text>
</comment>
<proteinExistence type="inferred from homology"/>
<dbReference type="OrthoDB" id="9810967at2"/>
<reference evidence="9 10" key="1">
    <citation type="submission" date="2018-03" db="EMBL/GenBank/DDBJ databases">
        <title>Ahniella affigens gen. nov., sp. nov., a gammaproteobacterium isolated from sandy soil near a stream.</title>
        <authorList>
            <person name="Ko Y."/>
            <person name="Kim J.-H."/>
        </authorList>
    </citation>
    <scope>NUCLEOTIDE SEQUENCE [LARGE SCALE GENOMIC DNA]</scope>
    <source>
        <strain evidence="9 10">D13</strain>
    </source>
</reference>
<dbReference type="InterPro" id="IPR006148">
    <property type="entry name" value="Glc/Gal-6P_isomerase"/>
</dbReference>
<dbReference type="GO" id="GO:0005975">
    <property type="term" value="P:carbohydrate metabolic process"/>
    <property type="evidence" value="ECO:0007669"/>
    <property type="project" value="UniProtKB-UniRule"/>
</dbReference>
<dbReference type="GO" id="GO:0017057">
    <property type="term" value="F:6-phosphogluconolactonase activity"/>
    <property type="evidence" value="ECO:0007669"/>
    <property type="project" value="UniProtKB-UniRule"/>
</dbReference>
<gene>
    <name evidence="7 9" type="primary">pgl</name>
    <name evidence="9" type="ORF">C7S18_02255</name>
</gene>
<dbReference type="InterPro" id="IPR037171">
    <property type="entry name" value="NagB/RpiA_transferase-like"/>
</dbReference>
<dbReference type="CDD" id="cd01400">
    <property type="entry name" value="6PGL"/>
    <property type="match status" value="1"/>
</dbReference>
<keyword evidence="7" id="KW-0378">Hydrolase</keyword>
<dbReference type="InterPro" id="IPR039104">
    <property type="entry name" value="6PGL"/>
</dbReference>
<dbReference type="SUPFAM" id="SSF100950">
    <property type="entry name" value="NagB/RpiA/CoA transferase-like"/>
    <property type="match status" value="1"/>
</dbReference>
<dbReference type="Gene3D" id="3.40.50.1360">
    <property type="match status" value="1"/>
</dbReference>
<dbReference type="RefSeq" id="WP_106890015.1">
    <property type="nucleotide sequence ID" value="NZ_CP027860.1"/>
</dbReference>
<dbReference type="Proteomes" id="UP000241074">
    <property type="component" value="Chromosome"/>
</dbReference>
<reference evidence="9 10" key="2">
    <citation type="submission" date="2018-03" db="EMBL/GenBank/DDBJ databases">
        <authorList>
            <person name="Keele B.F."/>
        </authorList>
    </citation>
    <scope>NUCLEOTIDE SEQUENCE [LARGE SCALE GENOMIC DNA]</scope>
    <source>
        <strain evidence="9 10">D13</strain>
    </source>
</reference>
<dbReference type="Pfam" id="PF01182">
    <property type="entry name" value="Glucosamine_iso"/>
    <property type="match status" value="1"/>
</dbReference>
<dbReference type="InterPro" id="IPR005900">
    <property type="entry name" value="6-phosphogluconolactonase_DevB"/>
</dbReference>
<evidence type="ECO:0000256" key="3">
    <source>
        <dbReference type="ARBA" id="ARBA00004961"/>
    </source>
</evidence>
<evidence type="ECO:0000259" key="8">
    <source>
        <dbReference type="Pfam" id="PF01182"/>
    </source>
</evidence>
<dbReference type="AlphaFoldDB" id="A0A2P1PMM3"/>
<dbReference type="PANTHER" id="PTHR11054">
    <property type="entry name" value="6-PHOSPHOGLUCONOLACTONASE"/>
    <property type="match status" value="1"/>
</dbReference>
<accession>A0A2P1PMM3</accession>
<name>A0A2P1PMM3_9GAMM</name>
<evidence type="ECO:0000313" key="10">
    <source>
        <dbReference type="Proteomes" id="UP000241074"/>
    </source>
</evidence>
<dbReference type="GO" id="GO:0006098">
    <property type="term" value="P:pentose-phosphate shunt"/>
    <property type="evidence" value="ECO:0007669"/>
    <property type="project" value="UniProtKB-UniPathway"/>
</dbReference>
<keyword evidence="10" id="KW-1185">Reference proteome</keyword>
<dbReference type="EMBL" id="CP027860">
    <property type="protein sequence ID" value="AVP96086.1"/>
    <property type="molecule type" value="Genomic_DNA"/>
</dbReference>
<organism evidence="9 10">
    <name type="scientific">Ahniella affigens</name>
    <dbReference type="NCBI Taxonomy" id="2021234"/>
    <lineage>
        <taxon>Bacteria</taxon>
        <taxon>Pseudomonadati</taxon>
        <taxon>Pseudomonadota</taxon>
        <taxon>Gammaproteobacteria</taxon>
        <taxon>Lysobacterales</taxon>
        <taxon>Rhodanobacteraceae</taxon>
        <taxon>Ahniella</taxon>
    </lineage>
</organism>
<evidence type="ECO:0000256" key="6">
    <source>
        <dbReference type="ARBA" id="ARBA00020337"/>
    </source>
</evidence>
<evidence type="ECO:0000256" key="7">
    <source>
        <dbReference type="RuleBase" id="RU365095"/>
    </source>
</evidence>
<evidence type="ECO:0000256" key="2">
    <source>
        <dbReference type="ARBA" id="ARBA00002681"/>
    </source>
</evidence>
<protein>
    <recommendedName>
        <fullName evidence="6 7">6-phosphogluconolactonase</fullName>
        <shortName evidence="7">6PGL</shortName>
        <ecNumber evidence="5 7">3.1.1.31</ecNumber>
    </recommendedName>
</protein>
<dbReference type="NCBIfam" id="TIGR01198">
    <property type="entry name" value="pgl"/>
    <property type="match status" value="1"/>
</dbReference>
<dbReference type="KEGG" id="xba:C7S18_02255"/>
<dbReference type="UniPathway" id="UPA00115">
    <property type="reaction ID" value="UER00409"/>
</dbReference>
<dbReference type="EC" id="3.1.1.31" evidence="5 7"/>
<evidence type="ECO:0000256" key="5">
    <source>
        <dbReference type="ARBA" id="ARBA00013198"/>
    </source>
</evidence>